<feature type="transmembrane region" description="Helical" evidence="1">
    <location>
        <begin position="125"/>
        <end position="148"/>
    </location>
</feature>
<gene>
    <name evidence="2" type="ordered locus">Acear_1235</name>
</gene>
<dbReference type="RefSeq" id="WP_013278198.1">
    <property type="nucleotide sequence ID" value="NC_014378.1"/>
</dbReference>
<keyword evidence="1" id="KW-0472">Membrane</keyword>
<name>D9QQG1_ACEAZ</name>
<keyword evidence="1" id="KW-1133">Transmembrane helix</keyword>
<sequence length="157" mass="17421">MKLNQLINDKIARGIIAGIIAGIIMEIINYPLYKLELLTLRPIDFSIMIIKHHGAKTMLDIVTGFVNHLFFASTSGIILSYILSYSNYRLPLLKGMGIGLGTNIMLLVMASFFKIKAVTNLPTRTILALNISAATAFGLTAGYILNYFHKRFDLALK</sequence>
<evidence type="ECO:0000313" key="2">
    <source>
        <dbReference type="EMBL" id="ADL12752.1"/>
    </source>
</evidence>
<feature type="transmembrane region" description="Helical" evidence="1">
    <location>
        <begin position="12"/>
        <end position="32"/>
    </location>
</feature>
<feature type="transmembrane region" description="Helical" evidence="1">
    <location>
        <begin position="95"/>
        <end position="113"/>
    </location>
</feature>
<protein>
    <submittedName>
        <fullName evidence="2">Uncharacterized protein</fullName>
    </submittedName>
</protein>
<dbReference type="KEGG" id="aar:Acear_1235"/>
<dbReference type="EMBL" id="CP002105">
    <property type="protein sequence ID" value="ADL12752.1"/>
    <property type="molecule type" value="Genomic_DNA"/>
</dbReference>
<evidence type="ECO:0000256" key="1">
    <source>
        <dbReference type="SAM" id="Phobius"/>
    </source>
</evidence>
<proteinExistence type="predicted"/>
<accession>D9QQG1</accession>
<keyword evidence="1" id="KW-0812">Transmembrane</keyword>
<organism evidence="2 3">
    <name type="scientific">Acetohalobium arabaticum (strain ATCC 49924 / DSM 5501 / Z-7288)</name>
    <dbReference type="NCBI Taxonomy" id="574087"/>
    <lineage>
        <taxon>Bacteria</taxon>
        <taxon>Bacillati</taxon>
        <taxon>Bacillota</taxon>
        <taxon>Clostridia</taxon>
        <taxon>Halanaerobiales</taxon>
        <taxon>Halobacteroidaceae</taxon>
        <taxon>Acetohalobium</taxon>
    </lineage>
</organism>
<feature type="transmembrane region" description="Helical" evidence="1">
    <location>
        <begin position="65"/>
        <end position="83"/>
    </location>
</feature>
<dbReference type="Proteomes" id="UP000001661">
    <property type="component" value="Chromosome"/>
</dbReference>
<dbReference type="HOGENOM" id="CLU_1674086_0_0_9"/>
<evidence type="ECO:0000313" key="3">
    <source>
        <dbReference type="Proteomes" id="UP000001661"/>
    </source>
</evidence>
<keyword evidence="3" id="KW-1185">Reference proteome</keyword>
<reference evidence="2 3" key="1">
    <citation type="journal article" date="2010" name="Stand. Genomic Sci.">
        <title>Complete genome sequence of Acetohalobium arabaticum type strain (Z-7288).</title>
        <authorList>
            <person name="Sikorski J."/>
            <person name="Lapidus A."/>
            <person name="Chertkov O."/>
            <person name="Lucas S."/>
            <person name="Copeland A."/>
            <person name="Glavina Del Rio T."/>
            <person name="Nolan M."/>
            <person name="Tice H."/>
            <person name="Cheng J.F."/>
            <person name="Han C."/>
            <person name="Brambilla E."/>
            <person name="Pitluck S."/>
            <person name="Liolios K."/>
            <person name="Ivanova N."/>
            <person name="Mavromatis K."/>
            <person name="Mikhailova N."/>
            <person name="Pati A."/>
            <person name="Bruce D."/>
            <person name="Detter C."/>
            <person name="Tapia R."/>
            <person name="Goodwin L."/>
            <person name="Chen A."/>
            <person name="Palaniappan K."/>
            <person name="Land M."/>
            <person name="Hauser L."/>
            <person name="Chang Y.J."/>
            <person name="Jeffries C.D."/>
            <person name="Rohde M."/>
            <person name="Goker M."/>
            <person name="Spring S."/>
            <person name="Woyke T."/>
            <person name="Bristow J."/>
            <person name="Eisen J.A."/>
            <person name="Markowitz V."/>
            <person name="Hugenholtz P."/>
            <person name="Kyrpides N.C."/>
            <person name="Klenk H.P."/>
        </authorList>
    </citation>
    <scope>NUCLEOTIDE SEQUENCE [LARGE SCALE GENOMIC DNA]</scope>
    <source>
        <strain evidence="3">ATCC 49924 / DSM 5501 / Z-7288</strain>
    </source>
</reference>
<dbReference type="AlphaFoldDB" id="D9QQG1"/>